<proteinExistence type="predicted"/>
<dbReference type="AlphaFoldDB" id="V2UXB3"/>
<dbReference type="PROSITE" id="PS51186">
    <property type="entry name" value="GNAT"/>
    <property type="match status" value="1"/>
</dbReference>
<dbReference type="PATRIC" id="fig|1392540.3.peg.389"/>
<evidence type="ECO:0000259" key="1">
    <source>
        <dbReference type="PROSITE" id="PS51186"/>
    </source>
</evidence>
<evidence type="ECO:0000313" key="3">
    <source>
        <dbReference type="Proteomes" id="UP000023785"/>
    </source>
</evidence>
<reference evidence="2 3" key="1">
    <citation type="submission" date="2013-10" db="EMBL/GenBank/DDBJ databases">
        <title>The Genome Sequence of Acinetobacter nectaris CIP 110549.</title>
        <authorList>
            <consortium name="The Broad Institute Genomics Platform"/>
            <consortium name="The Broad Institute Genome Sequencing Center for Infectious Disease"/>
            <person name="Cerqueira G."/>
            <person name="Feldgarden M."/>
            <person name="Courvalin P."/>
            <person name="Grillot-Courvalin C."/>
            <person name="Clermont D."/>
            <person name="Rocha E."/>
            <person name="Yoon E.-J."/>
            <person name="Nemec A."/>
            <person name="Young S.K."/>
            <person name="Zeng Q."/>
            <person name="Gargeya S."/>
            <person name="Fitzgerald M."/>
            <person name="Abouelleil A."/>
            <person name="Alvarado L."/>
            <person name="Berlin A.M."/>
            <person name="Chapman S.B."/>
            <person name="Gainer-Dewar J."/>
            <person name="Goldberg J."/>
            <person name="Gnerre S."/>
            <person name="Griggs A."/>
            <person name="Gujja S."/>
            <person name="Hansen M."/>
            <person name="Howarth C."/>
            <person name="Imamovic A."/>
            <person name="Ireland A."/>
            <person name="Larimer J."/>
            <person name="McCowan C."/>
            <person name="Murphy C."/>
            <person name="Pearson M."/>
            <person name="Poon T.W."/>
            <person name="Priest M."/>
            <person name="Roberts A."/>
            <person name="Saif S."/>
            <person name="Shea T."/>
            <person name="Sykes S."/>
            <person name="Wortman J."/>
            <person name="Nusbaum C."/>
            <person name="Birren B."/>
        </authorList>
    </citation>
    <scope>NUCLEOTIDE SEQUENCE [LARGE SCALE GENOMIC DNA]</scope>
    <source>
        <strain evidence="2 3">CIP 110549</strain>
    </source>
</reference>
<dbReference type="HOGENOM" id="CLU_013985_1_2_6"/>
<dbReference type="eggNOG" id="COG1670">
    <property type="taxonomic scope" value="Bacteria"/>
</dbReference>
<accession>V2UXB3</accession>
<organism evidence="2 3">
    <name type="scientific">Acinetobacter nectaris CIP 110549</name>
    <dbReference type="NCBI Taxonomy" id="1392540"/>
    <lineage>
        <taxon>Bacteria</taxon>
        <taxon>Pseudomonadati</taxon>
        <taxon>Pseudomonadota</taxon>
        <taxon>Gammaproteobacteria</taxon>
        <taxon>Moraxellales</taxon>
        <taxon>Moraxellaceae</taxon>
        <taxon>Acinetobacter</taxon>
    </lineage>
</organism>
<keyword evidence="3" id="KW-1185">Reference proteome</keyword>
<dbReference type="STRING" id="1392540.P256_00398"/>
<dbReference type="GO" id="GO:1990189">
    <property type="term" value="F:protein N-terminal-serine acetyltransferase activity"/>
    <property type="evidence" value="ECO:0007669"/>
    <property type="project" value="TreeGrafter"/>
</dbReference>
<dbReference type="PANTHER" id="PTHR43441">
    <property type="entry name" value="RIBOSOMAL-PROTEIN-SERINE ACETYLTRANSFERASE"/>
    <property type="match status" value="1"/>
</dbReference>
<dbReference type="Gene3D" id="3.40.630.30">
    <property type="match status" value="1"/>
</dbReference>
<dbReference type="Proteomes" id="UP000023785">
    <property type="component" value="Unassembled WGS sequence"/>
</dbReference>
<protein>
    <recommendedName>
        <fullName evidence="1">N-acetyltransferase domain-containing protein</fullName>
    </recommendedName>
</protein>
<dbReference type="EMBL" id="AYER01000003">
    <property type="protein sequence ID" value="ESK39959.1"/>
    <property type="molecule type" value="Genomic_DNA"/>
</dbReference>
<dbReference type="SUPFAM" id="SSF55729">
    <property type="entry name" value="Acyl-CoA N-acyltransferases (Nat)"/>
    <property type="match status" value="1"/>
</dbReference>
<feature type="domain" description="N-acetyltransferase" evidence="1">
    <location>
        <begin position="33"/>
        <end position="191"/>
    </location>
</feature>
<dbReference type="GO" id="GO:0008999">
    <property type="term" value="F:protein-N-terminal-alanine acetyltransferase activity"/>
    <property type="evidence" value="ECO:0007669"/>
    <property type="project" value="TreeGrafter"/>
</dbReference>
<evidence type="ECO:0000313" key="2">
    <source>
        <dbReference type="EMBL" id="ESK39959.1"/>
    </source>
</evidence>
<sequence length="237" mass="27975">MHKNQYDQPIGEPILNWDKRDLPQKKILDGKYCTLVPYKVNLHAKDLYSAYSEALDDRDWTWLPIGPFRNFEEYLSCANQFEISNDPIHYAVINKITQQAVGSIALMRIDTENGVVEMGFVLYSPQLKKTRIATEAQYLLMQYIFDELKYRRYEWKCDSFNDPSKKAALRLGFTYEGTFRKLVVYKNRSRDTSWFSLIDSEWSLNKSVLQSWLDPNNFDQDGQQILSIQQIRDQKIL</sequence>
<dbReference type="Pfam" id="PF13302">
    <property type="entry name" value="Acetyltransf_3"/>
    <property type="match status" value="1"/>
</dbReference>
<dbReference type="InterPro" id="IPR000182">
    <property type="entry name" value="GNAT_dom"/>
</dbReference>
<name>V2UXB3_9GAMM</name>
<dbReference type="InterPro" id="IPR016181">
    <property type="entry name" value="Acyl_CoA_acyltransferase"/>
</dbReference>
<dbReference type="InterPro" id="IPR051908">
    <property type="entry name" value="Ribosomal_N-acetyltransferase"/>
</dbReference>
<dbReference type="FunFam" id="3.40.630.30:FF:000047">
    <property type="entry name" value="Acetyltransferase, GNAT family"/>
    <property type="match status" value="1"/>
</dbReference>
<dbReference type="OrthoDB" id="5295305at2"/>
<dbReference type="RefSeq" id="WP_023272001.1">
    <property type="nucleotide sequence ID" value="NZ_KI530712.1"/>
</dbReference>
<dbReference type="PANTHER" id="PTHR43441:SF2">
    <property type="entry name" value="FAMILY ACETYLTRANSFERASE, PUTATIVE (AFU_ORTHOLOGUE AFUA_7G00850)-RELATED"/>
    <property type="match status" value="1"/>
</dbReference>
<comment type="caution">
    <text evidence="2">The sequence shown here is derived from an EMBL/GenBank/DDBJ whole genome shotgun (WGS) entry which is preliminary data.</text>
</comment>
<gene>
    <name evidence="2" type="ORF">P256_00398</name>
</gene>